<proteinExistence type="predicted"/>
<dbReference type="SUPFAM" id="SSF103501">
    <property type="entry name" value="Respiratory nitrate reductase 1 gamma chain"/>
    <property type="match status" value="1"/>
</dbReference>
<dbReference type="EMBL" id="CP062310">
    <property type="protein sequence ID" value="QOJ78072.1"/>
    <property type="molecule type" value="Genomic_DNA"/>
</dbReference>
<dbReference type="Gene3D" id="1.20.950.20">
    <property type="entry name" value="Transmembrane di-heme cytochromes, Chain C"/>
    <property type="match status" value="1"/>
</dbReference>
<dbReference type="InParanoid" id="A0A7L9FFB6"/>
<keyword evidence="3" id="KW-1185">Reference proteome</keyword>
<organism evidence="2 3">
    <name type="scientific">Infirmifilum lucidum</name>
    <dbReference type="NCBI Taxonomy" id="2776706"/>
    <lineage>
        <taxon>Archaea</taxon>
        <taxon>Thermoproteota</taxon>
        <taxon>Thermoprotei</taxon>
        <taxon>Thermofilales</taxon>
        <taxon>Thermofilaceae</taxon>
        <taxon>Infirmifilum</taxon>
    </lineage>
</organism>
<protein>
    <recommendedName>
        <fullName evidence="4">Respiratory nitrate reductase subunit gamma</fullName>
    </recommendedName>
</protein>
<dbReference type="GeneID" id="59149144"/>
<name>A0A7L9FFB6_9CREN</name>
<gene>
    <name evidence="2" type="ORF">IG193_04570</name>
</gene>
<dbReference type="RefSeq" id="WP_192818045.1">
    <property type="nucleotide sequence ID" value="NZ_CP062310.1"/>
</dbReference>
<keyword evidence="1" id="KW-0472">Membrane</keyword>
<feature type="transmembrane region" description="Helical" evidence="1">
    <location>
        <begin position="187"/>
        <end position="207"/>
    </location>
</feature>
<dbReference type="InterPro" id="IPR036197">
    <property type="entry name" value="NarG-like_sf"/>
</dbReference>
<dbReference type="AlphaFoldDB" id="A0A7L9FFB6"/>
<accession>A0A7L9FFB6</accession>
<keyword evidence="1" id="KW-1133">Transmembrane helix</keyword>
<dbReference type="KEGG" id="thel:IG193_04570"/>
<evidence type="ECO:0000313" key="3">
    <source>
        <dbReference type="Proteomes" id="UP000594121"/>
    </source>
</evidence>
<keyword evidence="1" id="KW-0812">Transmembrane</keyword>
<evidence type="ECO:0000313" key="2">
    <source>
        <dbReference type="EMBL" id="QOJ78072.1"/>
    </source>
</evidence>
<sequence length="263" mass="29666">MDLLDFAIYVAPPLVVAIFLFGVGYRIGRYIFFWRRKPSALRRQRPLLKLFIGLIKTFLDPLIQGFKYRKGDFLGGLVALHILGVIPLIFLLGQHVAMFSYWIPFYLALRPLAIPSSITSSSLTALANVVPSSDMSWTFVNTVWGPLTVILNGDLLAILAIIGVSYKIGDKIVRLVHKLGNARIGDWYALVLLLAILVSGFMATHHLPSGETGTYRTVLGIHILLAELLVATLPFTKFWHFVFGYWYGKLHEWYDLKYNRGAL</sequence>
<feature type="transmembrane region" description="Helical" evidence="1">
    <location>
        <begin position="73"/>
        <end position="93"/>
    </location>
</feature>
<feature type="transmembrane region" description="Helical" evidence="1">
    <location>
        <begin position="219"/>
        <end position="247"/>
    </location>
</feature>
<dbReference type="Proteomes" id="UP000594121">
    <property type="component" value="Chromosome"/>
</dbReference>
<feature type="transmembrane region" description="Helical" evidence="1">
    <location>
        <begin position="147"/>
        <end position="166"/>
    </location>
</feature>
<evidence type="ECO:0000256" key="1">
    <source>
        <dbReference type="SAM" id="Phobius"/>
    </source>
</evidence>
<reference evidence="2 3" key="1">
    <citation type="submission" date="2020-10" db="EMBL/GenBank/DDBJ databases">
        <title>Thermofilum lucidum 3507LT sp. nov. a novel member of Thermofilaceae family isolated from Chile hot spring, and proposal of description order Thermofilales.</title>
        <authorList>
            <person name="Zayulina K.S."/>
            <person name="Elcheninov A.G."/>
            <person name="Toshchakov S.V."/>
            <person name="Kublanov I.V."/>
        </authorList>
    </citation>
    <scope>NUCLEOTIDE SEQUENCE [LARGE SCALE GENOMIC DNA]</scope>
    <source>
        <strain evidence="2 3">3507LT</strain>
    </source>
</reference>
<evidence type="ECO:0008006" key="4">
    <source>
        <dbReference type="Google" id="ProtNLM"/>
    </source>
</evidence>
<feature type="transmembrane region" description="Helical" evidence="1">
    <location>
        <begin position="6"/>
        <end position="27"/>
    </location>
</feature>